<dbReference type="InParanoid" id="A0A0D0A3D6"/>
<reference evidence="2 3" key="1">
    <citation type="submission" date="2014-04" db="EMBL/GenBank/DDBJ databases">
        <authorList>
            <consortium name="DOE Joint Genome Institute"/>
            <person name="Kuo A."/>
            <person name="Ruytinx J."/>
            <person name="Rineau F."/>
            <person name="Colpaert J."/>
            <person name="Kohler A."/>
            <person name="Nagy L.G."/>
            <person name="Floudas D."/>
            <person name="Copeland A."/>
            <person name="Barry K.W."/>
            <person name="Cichocki N."/>
            <person name="Veneault-Fourrey C."/>
            <person name="LaButti K."/>
            <person name="Lindquist E.A."/>
            <person name="Lipzen A."/>
            <person name="Lundell T."/>
            <person name="Morin E."/>
            <person name="Murat C."/>
            <person name="Sun H."/>
            <person name="Tunlid A."/>
            <person name="Henrissat B."/>
            <person name="Grigoriev I.V."/>
            <person name="Hibbett D.S."/>
            <person name="Martin F."/>
            <person name="Nordberg H.P."/>
            <person name="Cantor M.N."/>
            <person name="Hua S.X."/>
        </authorList>
    </citation>
    <scope>NUCLEOTIDE SEQUENCE [LARGE SCALE GENOMIC DNA]</scope>
    <source>
        <strain evidence="2 3">UH-Slu-Lm8-n1</strain>
    </source>
</reference>
<dbReference type="AlphaFoldDB" id="A0A0D0A3D6"/>
<dbReference type="Proteomes" id="UP000054485">
    <property type="component" value="Unassembled WGS sequence"/>
</dbReference>
<organism evidence="2 3">
    <name type="scientific">Suillus luteus UH-Slu-Lm8-n1</name>
    <dbReference type="NCBI Taxonomy" id="930992"/>
    <lineage>
        <taxon>Eukaryota</taxon>
        <taxon>Fungi</taxon>
        <taxon>Dikarya</taxon>
        <taxon>Basidiomycota</taxon>
        <taxon>Agaricomycotina</taxon>
        <taxon>Agaricomycetes</taxon>
        <taxon>Agaricomycetidae</taxon>
        <taxon>Boletales</taxon>
        <taxon>Suillineae</taxon>
        <taxon>Suillaceae</taxon>
        <taxon>Suillus</taxon>
    </lineage>
</organism>
<gene>
    <name evidence="2" type="ORF">CY34DRAFT_533087</name>
</gene>
<protein>
    <submittedName>
        <fullName evidence="2">Uncharacterized protein</fullName>
    </submittedName>
</protein>
<dbReference type="EMBL" id="KN835548">
    <property type="protein sequence ID" value="KIK36221.1"/>
    <property type="molecule type" value="Genomic_DNA"/>
</dbReference>
<evidence type="ECO:0000313" key="2">
    <source>
        <dbReference type="EMBL" id="KIK36221.1"/>
    </source>
</evidence>
<evidence type="ECO:0000256" key="1">
    <source>
        <dbReference type="SAM" id="Phobius"/>
    </source>
</evidence>
<accession>A0A0D0A3D6</accession>
<dbReference type="OrthoDB" id="2679808at2759"/>
<name>A0A0D0A3D6_9AGAM</name>
<feature type="transmembrane region" description="Helical" evidence="1">
    <location>
        <begin position="50"/>
        <end position="70"/>
    </location>
</feature>
<keyword evidence="1" id="KW-0812">Transmembrane</keyword>
<reference evidence="3" key="2">
    <citation type="submission" date="2015-01" db="EMBL/GenBank/DDBJ databases">
        <title>Evolutionary Origins and Diversification of the Mycorrhizal Mutualists.</title>
        <authorList>
            <consortium name="DOE Joint Genome Institute"/>
            <consortium name="Mycorrhizal Genomics Consortium"/>
            <person name="Kohler A."/>
            <person name="Kuo A."/>
            <person name="Nagy L.G."/>
            <person name="Floudas D."/>
            <person name="Copeland A."/>
            <person name="Barry K.W."/>
            <person name="Cichocki N."/>
            <person name="Veneault-Fourrey C."/>
            <person name="LaButti K."/>
            <person name="Lindquist E.A."/>
            <person name="Lipzen A."/>
            <person name="Lundell T."/>
            <person name="Morin E."/>
            <person name="Murat C."/>
            <person name="Riley R."/>
            <person name="Ohm R."/>
            <person name="Sun H."/>
            <person name="Tunlid A."/>
            <person name="Henrissat B."/>
            <person name="Grigoriev I.V."/>
            <person name="Hibbett D.S."/>
            <person name="Martin F."/>
        </authorList>
    </citation>
    <scope>NUCLEOTIDE SEQUENCE [LARGE SCALE GENOMIC DNA]</scope>
    <source>
        <strain evidence="3">UH-Slu-Lm8-n1</strain>
    </source>
</reference>
<sequence length="89" mass="9963">MIAAVPSVLVQRCLNIKAHRSGVYFSSLSFFNTSCFPSCPMAPNSTEVMWGPGLIATVLYGISFGQYIFYLRSFPKDSKRLKLFIMTVL</sequence>
<keyword evidence="1" id="KW-1133">Transmembrane helix</keyword>
<dbReference type="HOGENOM" id="CLU_2456275_0_0_1"/>
<keyword evidence="3" id="KW-1185">Reference proteome</keyword>
<proteinExistence type="predicted"/>
<evidence type="ECO:0000313" key="3">
    <source>
        <dbReference type="Proteomes" id="UP000054485"/>
    </source>
</evidence>
<keyword evidence="1" id="KW-0472">Membrane</keyword>